<dbReference type="Proteomes" id="UP001497516">
    <property type="component" value="Chromosome 4"/>
</dbReference>
<protein>
    <submittedName>
        <fullName evidence="2">Uncharacterized protein</fullName>
    </submittedName>
</protein>
<keyword evidence="3" id="KW-1185">Reference proteome</keyword>
<feature type="region of interest" description="Disordered" evidence="1">
    <location>
        <begin position="83"/>
        <end position="143"/>
    </location>
</feature>
<feature type="compositionally biased region" description="Acidic residues" evidence="1">
    <location>
        <begin position="96"/>
        <end position="143"/>
    </location>
</feature>
<proteinExistence type="predicted"/>
<gene>
    <name evidence="2" type="ORF">LTRI10_LOCUS23655</name>
</gene>
<accession>A0AAV2E8N7</accession>
<evidence type="ECO:0000313" key="3">
    <source>
        <dbReference type="Proteomes" id="UP001497516"/>
    </source>
</evidence>
<evidence type="ECO:0000256" key="1">
    <source>
        <dbReference type="SAM" id="MobiDB-lite"/>
    </source>
</evidence>
<reference evidence="2 3" key="1">
    <citation type="submission" date="2024-04" db="EMBL/GenBank/DDBJ databases">
        <authorList>
            <person name="Fracassetti M."/>
        </authorList>
    </citation>
    <scope>NUCLEOTIDE SEQUENCE [LARGE SCALE GENOMIC DNA]</scope>
</reference>
<sequence length="143" mass="16368">MKNGWNWRIVQKVSHRHVYDVSEMESDDSTDPVDDDDPFQLDEGIDIALVESDDGDIQLLSLPDEAPITLSQVQILHMENLLQRDNLIPPALDLDVSGDSEEEMEEEEEEEDEDDEGNEAEDDMEEDEDEEGKEAEDDMEDDN</sequence>
<dbReference type="EMBL" id="OZ034817">
    <property type="protein sequence ID" value="CAL1382326.1"/>
    <property type="molecule type" value="Genomic_DNA"/>
</dbReference>
<name>A0AAV2E8N7_9ROSI</name>
<evidence type="ECO:0000313" key="2">
    <source>
        <dbReference type="EMBL" id="CAL1382326.1"/>
    </source>
</evidence>
<organism evidence="2 3">
    <name type="scientific">Linum trigynum</name>
    <dbReference type="NCBI Taxonomy" id="586398"/>
    <lineage>
        <taxon>Eukaryota</taxon>
        <taxon>Viridiplantae</taxon>
        <taxon>Streptophyta</taxon>
        <taxon>Embryophyta</taxon>
        <taxon>Tracheophyta</taxon>
        <taxon>Spermatophyta</taxon>
        <taxon>Magnoliopsida</taxon>
        <taxon>eudicotyledons</taxon>
        <taxon>Gunneridae</taxon>
        <taxon>Pentapetalae</taxon>
        <taxon>rosids</taxon>
        <taxon>fabids</taxon>
        <taxon>Malpighiales</taxon>
        <taxon>Linaceae</taxon>
        <taxon>Linum</taxon>
    </lineage>
</organism>
<dbReference type="AlphaFoldDB" id="A0AAV2E8N7"/>